<feature type="transmembrane region" description="Helical" evidence="2">
    <location>
        <begin position="54"/>
        <end position="75"/>
    </location>
</feature>
<organism evidence="4 5">
    <name type="scientific">Prosthecobacter debontii</name>
    <dbReference type="NCBI Taxonomy" id="48467"/>
    <lineage>
        <taxon>Bacteria</taxon>
        <taxon>Pseudomonadati</taxon>
        <taxon>Verrucomicrobiota</taxon>
        <taxon>Verrucomicrobiia</taxon>
        <taxon>Verrucomicrobiales</taxon>
        <taxon>Verrucomicrobiaceae</taxon>
        <taxon>Prosthecobacter</taxon>
    </lineage>
</organism>
<keyword evidence="2" id="KW-0472">Membrane</keyword>
<proteinExistence type="inferred from homology"/>
<evidence type="ECO:0000313" key="5">
    <source>
        <dbReference type="Proteomes" id="UP000190774"/>
    </source>
</evidence>
<keyword evidence="5" id="KW-1185">Reference proteome</keyword>
<gene>
    <name evidence="4" type="ORF">SAMN02745166_02054</name>
</gene>
<dbReference type="PANTHER" id="PTHR30576">
    <property type="entry name" value="COLANIC BIOSYNTHESIS UDP-GLUCOSE LIPID CARRIER TRANSFERASE"/>
    <property type="match status" value="1"/>
</dbReference>
<dbReference type="AlphaFoldDB" id="A0A1T4XUH0"/>
<evidence type="ECO:0000313" key="4">
    <source>
        <dbReference type="EMBL" id="SKA93206.1"/>
    </source>
</evidence>
<keyword evidence="2" id="KW-0812">Transmembrane</keyword>
<name>A0A1T4XUH0_9BACT</name>
<dbReference type="STRING" id="48467.SAMN02745166_02054"/>
<evidence type="ECO:0000256" key="1">
    <source>
        <dbReference type="ARBA" id="ARBA00006464"/>
    </source>
</evidence>
<protein>
    <submittedName>
        <fullName evidence="4">Sugar transferase involved in LPS biosynthesis (Colanic, teichoic acid)</fullName>
    </submittedName>
</protein>
<dbReference type="GO" id="GO:0016780">
    <property type="term" value="F:phosphotransferase activity, for other substituted phosphate groups"/>
    <property type="evidence" value="ECO:0007669"/>
    <property type="project" value="TreeGrafter"/>
</dbReference>
<evidence type="ECO:0000259" key="3">
    <source>
        <dbReference type="Pfam" id="PF02397"/>
    </source>
</evidence>
<dbReference type="EMBL" id="FUYE01000005">
    <property type="protein sequence ID" value="SKA93206.1"/>
    <property type="molecule type" value="Genomic_DNA"/>
</dbReference>
<keyword evidence="4" id="KW-0808">Transferase</keyword>
<sequence length="249" mass="28226">MKPNAFHSNLIARRLLQAQTRSGRWFWQISMLLKRGSWLALVHGTRVMKRTLDIVISVIVLLLASPVLLAVALMIKSDGGPVFFRQRRVGYLGREFGMWKFRSMCVDAEAKLAALLAQNEKAGGVTFKMENDPRITRVGRFIRRASLDELPQLFNVLAGEMSIVGPRPPLPREVALYSLDDRRRLLAIPGITGLWQVGEREGGTFEIGDRNAIDFDEQVRLDVRYIEDQTVARDLWIMLKTPPAMLLGK</sequence>
<dbReference type="OrthoDB" id="9808602at2"/>
<dbReference type="Proteomes" id="UP000190774">
    <property type="component" value="Unassembled WGS sequence"/>
</dbReference>
<comment type="similarity">
    <text evidence="1">Belongs to the bacterial sugar transferase family.</text>
</comment>
<reference evidence="5" key="1">
    <citation type="submission" date="2017-02" db="EMBL/GenBank/DDBJ databases">
        <authorList>
            <person name="Varghese N."/>
            <person name="Submissions S."/>
        </authorList>
    </citation>
    <scope>NUCLEOTIDE SEQUENCE [LARGE SCALE GENOMIC DNA]</scope>
    <source>
        <strain evidence="5">ATCC 700200</strain>
    </source>
</reference>
<dbReference type="RefSeq" id="WP_139373174.1">
    <property type="nucleotide sequence ID" value="NZ_FUYE01000005.1"/>
</dbReference>
<evidence type="ECO:0000256" key="2">
    <source>
        <dbReference type="SAM" id="Phobius"/>
    </source>
</evidence>
<keyword evidence="2" id="KW-1133">Transmembrane helix</keyword>
<accession>A0A1T4XUH0</accession>
<dbReference type="InterPro" id="IPR003362">
    <property type="entry name" value="Bact_transf"/>
</dbReference>
<feature type="domain" description="Bacterial sugar transferase" evidence="3">
    <location>
        <begin position="49"/>
        <end position="246"/>
    </location>
</feature>
<dbReference type="PANTHER" id="PTHR30576:SF10">
    <property type="entry name" value="SLL5057 PROTEIN"/>
    <property type="match status" value="1"/>
</dbReference>
<dbReference type="Pfam" id="PF02397">
    <property type="entry name" value="Bac_transf"/>
    <property type="match status" value="1"/>
</dbReference>